<dbReference type="EMBL" id="CAJJDP010000116">
    <property type="protein sequence ID" value="CAD8198395.1"/>
    <property type="molecule type" value="Genomic_DNA"/>
</dbReference>
<evidence type="ECO:0000313" key="2">
    <source>
        <dbReference type="EMBL" id="CAD8198399.1"/>
    </source>
</evidence>
<accession>A0A8S1XBQ6</accession>
<evidence type="ECO:0000313" key="3">
    <source>
        <dbReference type="Proteomes" id="UP000683925"/>
    </source>
</evidence>
<organism evidence="2 3">
    <name type="scientific">Paramecium octaurelia</name>
    <dbReference type="NCBI Taxonomy" id="43137"/>
    <lineage>
        <taxon>Eukaryota</taxon>
        <taxon>Sar</taxon>
        <taxon>Alveolata</taxon>
        <taxon>Ciliophora</taxon>
        <taxon>Intramacronucleata</taxon>
        <taxon>Oligohymenophorea</taxon>
        <taxon>Peniculida</taxon>
        <taxon>Parameciidae</taxon>
        <taxon>Paramecium</taxon>
    </lineage>
</organism>
<sequence>MNQEEISQQGKRLQLIYADCETYSYTIKIRLLMQIRNYRTS</sequence>
<dbReference type="AlphaFoldDB" id="A0A8S1XBQ6"/>
<evidence type="ECO:0000313" key="1">
    <source>
        <dbReference type="EMBL" id="CAD8198395.1"/>
    </source>
</evidence>
<proteinExistence type="predicted"/>
<dbReference type="EMBL" id="CAJJDP010000116">
    <property type="protein sequence ID" value="CAD8198399.1"/>
    <property type="molecule type" value="Genomic_DNA"/>
</dbReference>
<comment type="caution">
    <text evidence="2">The sequence shown here is derived from an EMBL/GenBank/DDBJ whole genome shotgun (WGS) entry which is preliminary data.</text>
</comment>
<protein>
    <submittedName>
        <fullName evidence="2">Uncharacterized protein</fullName>
    </submittedName>
</protein>
<dbReference type="Proteomes" id="UP000683925">
    <property type="component" value="Unassembled WGS sequence"/>
</dbReference>
<name>A0A8S1XBQ6_PAROT</name>
<gene>
    <name evidence="1" type="ORF">POCTA_138.1.T1160193</name>
    <name evidence="2" type="ORF">POCTA_138.1.T1160195</name>
</gene>
<reference evidence="2" key="1">
    <citation type="submission" date="2021-01" db="EMBL/GenBank/DDBJ databases">
        <authorList>
            <consortium name="Genoscope - CEA"/>
            <person name="William W."/>
        </authorList>
    </citation>
    <scope>NUCLEOTIDE SEQUENCE</scope>
</reference>
<keyword evidence="3" id="KW-1185">Reference proteome</keyword>